<feature type="region of interest" description="Disordered" evidence="1">
    <location>
        <begin position="44"/>
        <end position="64"/>
    </location>
</feature>
<accession>A0A375I4I6</accession>
<feature type="region of interest" description="Disordered" evidence="1">
    <location>
        <begin position="190"/>
        <end position="361"/>
    </location>
</feature>
<name>A0A375I4I6_9ACTN</name>
<dbReference type="AlphaFoldDB" id="A0A375I4I6"/>
<feature type="compositionally biased region" description="Acidic residues" evidence="1">
    <location>
        <begin position="317"/>
        <end position="326"/>
    </location>
</feature>
<dbReference type="EMBL" id="OMOH01000004">
    <property type="protein sequence ID" value="SPF68138.1"/>
    <property type="molecule type" value="Genomic_DNA"/>
</dbReference>
<evidence type="ECO:0000313" key="2">
    <source>
        <dbReference type="EMBL" id="SPF68138.1"/>
    </source>
</evidence>
<keyword evidence="3" id="KW-1185">Reference proteome</keyword>
<evidence type="ECO:0000256" key="1">
    <source>
        <dbReference type="SAM" id="MobiDB-lite"/>
    </source>
</evidence>
<organism evidence="2 3">
    <name type="scientific">Propionibacterium ruminifibrarum</name>
    <dbReference type="NCBI Taxonomy" id="1962131"/>
    <lineage>
        <taxon>Bacteria</taxon>
        <taxon>Bacillati</taxon>
        <taxon>Actinomycetota</taxon>
        <taxon>Actinomycetes</taxon>
        <taxon>Propionibacteriales</taxon>
        <taxon>Propionibacteriaceae</taxon>
        <taxon>Propionibacterium</taxon>
    </lineage>
</organism>
<proteinExistence type="predicted"/>
<dbReference type="RefSeq" id="WP_119715331.1">
    <property type="nucleotide sequence ID" value="NZ_OMOH01000004.1"/>
</dbReference>
<dbReference type="OrthoDB" id="9980405at2"/>
<evidence type="ECO:0000313" key="3">
    <source>
        <dbReference type="Proteomes" id="UP000265962"/>
    </source>
</evidence>
<dbReference type="Proteomes" id="UP000265962">
    <property type="component" value="Unassembled WGS sequence"/>
</dbReference>
<sequence>MSTQSLLVAGTAGGAGTTTVAALIIALLRSRGIPTAACDHSGGTLGQRIAPDEPAAQGPAGSEMQVTDAGRMEAAIADALEVPEFALCLVSGPGIAAAQATRAAVDGLLERFGQQIRRRVLVVVCASAAMRRRDEQLAREILRPDIELPRSPVLGSTGPIRLDLADKALASALDRLGGLLAGFVRVPTAPQDEDWPTRITRMPEPAGAEPATPQSPVAAADSPPTPAGISAPEPAEATATGPGDRVVAPRTLAAMAAVPDGPPEPAPRSAVSPAQVPMAVVPDGPPEPTATGPLPARGAPPDPTPLTAAPTRGIAPEPDEPLEPEDAAPARAARRAPEDPGEQDEPVPTGQERARRGDVLG</sequence>
<reference evidence="3" key="1">
    <citation type="submission" date="2018-02" db="EMBL/GenBank/DDBJ databases">
        <authorList>
            <person name="Hornung B."/>
        </authorList>
    </citation>
    <scope>NUCLEOTIDE SEQUENCE [LARGE SCALE GENOMIC DNA]</scope>
</reference>
<feature type="compositionally biased region" description="Low complexity" evidence="1">
    <location>
        <begin position="231"/>
        <end position="243"/>
    </location>
</feature>
<protein>
    <submittedName>
        <fullName evidence="2">Uncharacterized protein</fullName>
    </submittedName>
</protein>
<gene>
    <name evidence="2" type="ORF">PROPJV5_1081</name>
</gene>
<feature type="compositionally biased region" description="Basic and acidic residues" evidence="1">
    <location>
        <begin position="352"/>
        <end position="361"/>
    </location>
</feature>